<dbReference type="OrthoDB" id="10249567at2759"/>
<protein>
    <submittedName>
        <fullName evidence="2">BTB/POZ domain-containing protein</fullName>
    </submittedName>
</protein>
<dbReference type="PANTHER" id="PTHR24413">
    <property type="entry name" value="SPECKLE-TYPE POZ PROTEIN"/>
    <property type="match status" value="1"/>
</dbReference>
<sequence>KLLPLNNDGELVEATQNYCKKLSELIGNDELGKENMWQLCAHFKWDPNNSKQMAVRVHGRLLEELRDLCSEFIKLKFEGTIAGQPFITKAMWIFAYYTIDKVSDEGGCWEFNHAIQAYCEDVAVKLPQSIISYSKLETTEFVTVTASSIRFKVKDSYIYLQGEEESMIGRRCQLKVLKTIMCHEASSDISIQGIDDVKVPAHKCFLIAQSPVLKEMLQQYTFGRLKLADISLNCLRALLEYLYTFEISRAVKSPKVAVDLFVAANKYEIQPLQDKLAKMILERRIGWFHITPTLDLFLCVRKLGKTTTTDELKRKIGQVLKWNGKELIMQSEGYQRLVVDDISHNAHIH</sequence>
<feature type="non-terminal residue" evidence="2">
    <location>
        <position position="349"/>
    </location>
</feature>
<dbReference type="InterPro" id="IPR000210">
    <property type="entry name" value="BTB/POZ_dom"/>
</dbReference>
<dbReference type="Proteomes" id="UP000094527">
    <property type="component" value="Unassembled WGS sequence"/>
</dbReference>
<evidence type="ECO:0000259" key="1">
    <source>
        <dbReference type="PROSITE" id="PS50097"/>
    </source>
</evidence>
<dbReference type="PROSITE" id="PS50097">
    <property type="entry name" value="BTB"/>
    <property type="match status" value="1"/>
</dbReference>
<dbReference type="CDD" id="cd18186">
    <property type="entry name" value="BTB_POZ_ZBTB_KLHL-like"/>
    <property type="match status" value="1"/>
</dbReference>
<name>A0A1D2MJM5_ORCCI</name>
<dbReference type="Pfam" id="PF00651">
    <property type="entry name" value="BTB"/>
    <property type="match status" value="1"/>
</dbReference>
<comment type="caution">
    <text evidence="2">The sequence shown here is derived from an EMBL/GenBank/DDBJ whole genome shotgun (WGS) entry which is preliminary data.</text>
</comment>
<dbReference type="SUPFAM" id="SSF54695">
    <property type="entry name" value="POZ domain"/>
    <property type="match status" value="1"/>
</dbReference>
<feature type="non-terminal residue" evidence="2">
    <location>
        <position position="1"/>
    </location>
</feature>
<evidence type="ECO:0000313" key="3">
    <source>
        <dbReference type="Proteomes" id="UP000094527"/>
    </source>
</evidence>
<keyword evidence="3" id="KW-1185">Reference proteome</keyword>
<dbReference type="Gene3D" id="3.30.710.10">
    <property type="entry name" value="Potassium Channel Kv1.1, Chain A"/>
    <property type="match status" value="1"/>
</dbReference>
<proteinExistence type="predicted"/>
<dbReference type="SMART" id="SM00225">
    <property type="entry name" value="BTB"/>
    <property type="match status" value="1"/>
</dbReference>
<dbReference type="InterPro" id="IPR011333">
    <property type="entry name" value="SKP1/BTB/POZ_sf"/>
</dbReference>
<feature type="domain" description="BTB" evidence="1">
    <location>
        <begin position="187"/>
        <end position="251"/>
    </location>
</feature>
<organism evidence="2 3">
    <name type="scientific">Orchesella cincta</name>
    <name type="common">Springtail</name>
    <name type="synonym">Podura cincta</name>
    <dbReference type="NCBI Taxonomy" id="48709"/>
    <lineage>
        <taxon>Eukaryota</taxon>
        <taxon>Metazoa</taxon>
        <taxon>Ecdysozoa</taxon>
        <taxon>Arthropoda</taxon>
        <taxon>Hexapoda</taxon>
        <taxon>Collembola</taxon>
        <taxon>Entomobryomorpha</taxon>
        <taxon>Entomobryoidea</taxon>
        <taxon>Orchesellidae</taxon>
        <taxon>Orchesellinae</taxon>
        <taxon>Orchesella</taxon>
    </lineage>
</organism>
<dbReference type="AlphaFoldDB" id="A0A1D2MJM5"/>
<evidence type="ECO:0000313" key="2">
    <source>
        <dbReference type="EMBL" id="ODM93065.1"/>
    </source>
</evidence>
<accession>A0A1D2MJM5</accession>
<dbReference type="EMBL" id="LJIJ01001083">
    <property type="protein sequence ID" value="ODM93065.1"/>
    <property type="molecule type" value="Genomic_DNA"/>
</dbReference>
<reference evidence="2 3" key="1">
    <citation type="journal article" date="2016" name="Genome Biol. Evol.">
        <title>Gene Family Evolution Reflects Adaptation to Soil Environmental Stressors in the Genome of the Collembolan Orchesella cincta.</title>
        <authorList>
            <person name="Faddeeva-Vakhrusheva A."/>
            <person name="Derks M.F."/>
            <person name="Anvar S.Y."/>
            <person name="Agamennone V."/>
            <person name="Suring W."/>
            <person name="Smit S."/>
            <person name="van Straalen N.M."/>
            <person name="Roelofs D."/>
        </authorList>
    </citation>
    <scope>NUCLEOTIDE SEQUENCE [LARGE SCALE GENOMIC DNA]</scope>
    <source>
        <tissue evidence="2">Mixed pool</tissue>
    </source>
</reference>
<gene>
    <name evidence="2" type="ORF">Ocin01_13617</name>
</gene>